<dbReference type="SMART" id="SM00892">
    <property type="entry name" value="Endonuclease_NS"/>
    <property type="match status" value="1"/>
</dbReference>
<protein>
    <recommendedName>
        <fullName evidence="8">DNA/RNA non-specific endonuclease domain-containing protein</fullName>
    </recommendedName>
</protein>
<dbReference type="InterPro" id="IPR001604">
    <property type="entry name" value="Endo_G_ENPP1-like_dom"/>
</dbReference>
<dbReference type="eggNOG" id="KOG3721">
    <property type="taxonomic scope" value="Eukaryota"/>
</dbReference>
<evidence type="ECO:0000256" key="3">
    <source>
        <dbReference type="ARBA" id="ARBA00022759"/>
    </source>
</evidence>
<dbReference type="GO" id="GO:0003676">
    <property type="term" value="F:nucleic acid binding"/>
    <property type="evidence" value="ECO:0007669"/>
    <property type="project" value="InterPro"/>
</dbReference>
<dbReference type="EnsemblMetazoa" id="SMAR000274-RA">
    <property type="protein sequence ID" value="SMAR000274-PA"/>
    <property type="gene ID" value="SMAR000274"/>
</dbReference>
<dbReference type="InterPro" id="IPR040255">
    <property type="entry name" value="Non-specific_endonuclease"/>
</dbReference>
<dbReference type="SUPFAM" id="SSF54060">
    <property type="entry name" value="His-Me finger endonucleases"/>
    <property type="match status" value="1"/>
</dbReference>
<dbReference type="GO" id="GO:0046872">
    <property type="term" value="F:metal ion binding"/>
    <property type="evidence" value="ECO:0007669"/>
    <property type="project" value="InterPro"/>
</dbReference>
<feature type="domain" description="DNA/RNA non-specific endonuclease/pyrophosphatase/phosphodiesterase" evidence="5">
    <location>
        <begin position="76"/>
        <end position="299"/>
    </location>
</feature>
<name>T1IHF9_STRMM</name>
<evidence type="ECO:0000313" key="7">
    <source>
        <dbReference type="Proteomes" id="UP000014500"/>
    </source>
</evidence>
<dbReference type="AlphaFoldDB" id="T1IHF9"/>
<dbReference type="GO" id="GO:0005743">
    <property type="term" value="C:mitochondrial inner membrane"/>
    <property type="evidence" value="ECO:0007669"/>
    <property type="project" value="TreeGrafter"/>
</dbReference>
<dbReference type="InterPro" id="IPR020821">
    <property type="entry name" value="ENPP1-3/EXOG-like_nuc-like"/>
</dbReference>
<dbReference type="EMBL" id="JH429903">
    <property type="status" value="NOT_ANNOTATED_CDS"/>
    <property type="molecule type" value="Genomic_DNA"/>
</dbReference>
<feature type="domain" description="ENPP1-3/EXOG-like endonuclease/phosphodiesterase" evidence="4">
    <location>
        <begin position="77"/>
        <end position="294"/>
    </location>
</feature>
<evidence type="ECO:0000259" key="5">
    <source>
        <dbReference type="SMART" id="SM00892"/>
    </source>
</evidence>
<dbReference type="Proteomes" id="UP000014500">
    <property type="component" value="Unassembled WGS sequence"/>
</dbReference>
<dbReference type="PANTHER" id="PTHR13966:SF5">
    <property type="entry name" value="ENDONUCLEASE G, MITOCHONDRIAL"/>
    <property type="match status" value="1"/>
</dbReference>
<dbReference type="PANTHER" id="PTHR13966">
    <property type="entry name" value="ENDONUCLEASE RELATED"/>
    <property type="match status" value="1"/>
</dbReference>
<reference evidence="6" key="2">
    <citation type="submission" date="2015-02" db="UniProtKB">
        <authorList>
            <consortium name="EnsemblMetazoa"/>
        </authorList>
    </citation>
    <scope>IDENTIFICATION</scope>
</reference>
<evidence type="ECO:0000256" key="1">
    <source>
        <dbReference type="ARBA" id="ARBA00010052"/>
    </source>
</evidence>
<dbReference type="GO" id="GO:0005634">
    <property type="term" value="C:nucleus"/>
    <property type="evidence" value="ECO:0007669"/>
    <property type="project" value="TreeGrafter"/>
</dbReference>
<dbReference type="OMA" id="QLTACCK"/>
<keyword evidence="2" id="KW-0540">Nuclease</keyword>
<dbReference type="GO" id="GO:0006309">
    <property type="term" value="P:apoptotic DNA fragmentation"/>
    <property type="evidence" value="ECO:0007669"/>
    <property type="project" value="TreeGrafter"/>
</dbReference>
<comment type="similarity">
    <text evidence="1">Belongs to the DNA/RNA non-specific endonuclease family.</text>
</comment>
<organism evidence="6 7">
    <name type="scientific">Strigamia maritima</name>
    <name type="common">European centipede</name>
    <name type="synonym">Geophilus maritimus</name>
    <dbReference type="NCBI Taxonomy" id="126957"/>
    <lineage>
        <taxon>Eukaryota</taxon>
        <taxon>Metazoa</taxon>
        <taxon>Ecdysozoa</taxon>
        <taxon>Arthropoda</taxon>
        <taxon>Myriapoda</taxon>
        <taxon>Chilopoda</taxon>
        <taxon>Pleurostigmophora</taxon>
        <taxon>Geophilomorpha</taxon>
        <taxon>Linotaeniidae</taxon>
        <taxon>Strigamia</taxon>
    </lineage>
</organism>
<evidence type="ECO:0008006" key="8">
    <source>
        <dbReference type="Google" id="ProtNLM"/>
    </source>
</evidence>
<dbReference type="PhylomeDB" id="T1IHF9"/>
<dbReference type="STRING" id="126957.T1IHF9"/>
<evidence type="ECO:0000256" key="2">
    <source>
        <dbReference type="ARBA" id="ARBA00022722"/>
    </source>
</evidence>
<keyword evidence="7" id="KW-1185">Reference proteome</keyword>
<dbReference type="GO" id="GO:0004521">
    <property type="term" value="F:RNA endonuclease activity"/>
    <property type="evidence" value="ECO:0007669"/>
    <property type="project" value="TreeGrafter"/>
</dbReference>
<proteinExistence type="inferred from homology"/>
<dbReference type="InterPro" id="IPR044925">
    <property type="entry name" value="His-Me_finger_sf"/>
</dbReference>
<keyword evidence="3" id="KW-0378">Hydrolase</keyword>
<dbReference type="SMART" id="SM00477">
    <property type="entry name" value="NUC"/>
    <property type="match status" value="1"/>
</dbReference>
<evidence type="ECO:0000259" key="4">
    <source>
        <dbReference type="SMART" id="SM00477"/>
    </source>
</evidence>
<keyword evidence="3" id="KW-0255">Endonuclease</keyword>
<dbReference type="HOGENOM" id="CLU_055174_0_0_1"/>
<reference evidence="7" key="1">
    <citation type="submission" date="2011-05" db="EMBL/GenBank/DDBJ databases">
        <authorList>
            <person name="Richards S.R."/>
            <person name="Qu J."/>
            <person name="Jiang H."/>
            <person name="Jhangiani S.N."/>
            <person name="Agravi P."/>
            <person name="Goodspeed R."/>
            <person name="Gross S."/>
            <person name="Mandapat C."/>
            <person name="Jackson L."/>
            <person name="Mathew T."/>
            <person name="Pu L."/>
            <person name="Thornton R."/>
            <person name="Saada N."/>
            <person name="Wilczek-Boney K.B."/>
            <person name="Lee S."/>
            <person name="Kovar C."/>
            <person name="Wu Y."/>
            <person name="Scherer S.E."/>
            <person name="Worley K.C."/>
            <person name="Muzny D.M."/>
            <person name="Gibbs R."/>
        </authorList>
    </citation>
    <scope>NUCLEOTIDE SEQUENCE</scope>
    <source>
        <strain evidence="7">Brora</strain>
    </source>
</reference>
<accession>T1IHF9</accession>
<dbReference type="InterPro" id="IPR044929">
    <property type="entry name" value="DNA/RNA_non-sp_Endonuclease_sf"/>
</dbReference>
<sequence length="320" mass="36383">MANFGLLCLIATGIGCYYANSLDKLKKNAFKVNAQPPRPFTLPRLVKPTVPDPMKSSSLLIHLGRYGIPERDVLLDYSDFEISYDNLNKIPNWVAEHLTFDNLKQSEFSCYQQDAFVDKEERVHENYQSTAEDYNSANVAFITKGFLVNGKNHQHAERSFRQSSKLSNVVPLAQALAQNETWSDLEAFTRFLTSQYHDVYVFSGPIFAPKYCATSNTNFMEYKVIGDGRVAVPTHFFKIIIARSEENLKKLSIGCYVIPNDSSVGNHQMNEYLVPLLELERKAGFKLFEEGFCSYAEDLMTADEFVKDKINIMAEVGLSW</sequence>
<dbReference type="Pfam" id="PF01223">
    <property type="entry name" value="Endonuclease_NS"/>
    <property type="match status" value="1"/>
</dbReference>
<dbReference type="Gene3D" id="3.40.570.10">
    <property type="entry name" value="Extracellular Endonuclease, subunit A"/>
    <property type="match status" value="1"/>
</dbReference>
<dbReference type="GO" id="GO:0000014">
    <property type="term" value="F:single-stranded DNA endodeoxyribonuclease activity"/>
    <property type="evidence" value="ECO:0007669"/>
    <property type="project" value="TreeGrafter"/>
</dbReference>
<evidence type="ECO:0000313" key="6">
    <source>
        <dbReference type="EnsemblMetazoa" id="SMAR000274-PA"/>
    </source>
</evidence>